<dbReference type="Pfam" id="PF07637">
    <property type="entry name" value="PSD5"/>
    <property type="match status" value="1"/>
</dbReference>
<dbReference type="InterPro" id="IPR013042">
    <property type="entry name" value="DUF1592"/>
</dbReference>
<protein>
    <submittedName>
        <fullName evidence="6">Protein containing DUF1592</fullName>
    </submittedName>
</protein>
<reference evidence="6 7" key="1">
    <citation type="journal article" date="2013" name="Mar. Genomics">
        <title>Expression of sulfatases in Rhodopirellula baltica and the diversity of sulfatases in the genus Rhodopirellula.</title>
        <authorList>
            <person name="Wegner C.E."/>
            <person name="Richter-Heitmann T."/>
            <person name="Klindworth A."/>
            <person name="Klockow C."/>
            <person name="Richter M."/>
            <person name="Achstetter T."/>
            <person name="Glockner F.O."/>
            <person name="Harder J."/>
        </authorList>
    </citation>
    <scope>NUCLEOTIDE SEQUENCE [LARGE SCALE GENOMIC DNA]</scope>
    <source>
        <strain evidence="6 7">SM41</strain>
    </source>
</reference>
<dbReference type="InterPro" id="IPR013043">
    <property type="entry name" value="DUF1595"/>
</dbReference>
<feature type="domain" description="DUF1585" evidence="1">
    <location>
        <begin position="766"/>
        <end position="839"/>
    </location>
</feature>
<gene>
    <name evidence="6" type="ORF">RSSM_03455</name>
</gene>
<dbReference type="PATRIC" id="fig|1263870.3.peg.3676"/>
<evidence type="ECO:0000313" key="6">
    <source>
        <dbReference type="EMBL" id="EMI55131.1"/>
    </source>
</evidence>
<accession>M5UB99</accession>
<dbReference type="Pfam" id="PF07624">
    <property type="entry name" value="PSD2"/>
    <property type="match status" value="1"/>
</dbReference>
<dbReference type="Pfam" id="PF07627">
    <property type="entry name" value="PSCyt3"/>
    <property type="match status" value="1"/>
</dbReference>
<evidence type="ECO:0000259" key="3">
    <source>
        <dbReference type="Pfam" id="PF07627"/>
    </source>
</evidence>
<dbReference type="EMBL" id="ANOH01000228">
    <property type="protein sequence ID" value="EMI55131.1"/>
    <property type="molecule type" value="Genomic_DNA"/>
</dbReference>
<dbReference type="Pfam" id="PF07631">
    <property type="entry name" value="PSD4"/>
    <property type="match status" value="1"/>
</dbReference>
<name>M5UB99_9BACT</name>
<feature type="domain" description="DUF1592" evidence="4">
    <location>
        <begin position="509"/>
        <end position="636"/>
    </location>
</feature>
<dbReference type="InterPro" id="IPR013039">
    <property type="entry name" value="DUF1588"/>
</dbReference>
<dbReference type="Proteomes" id="UP000011885">
    <property type="component" value="Unassembled WGS sequence"/>
</dbReference>
<comment type="caution">
    <text evidence="6">The sequence shown here is derived from an EMBL/GenBank/DDBJ whole genome shotgun (WGS) entry which is preliminary data.</text>
</comment>
<dbReference type="AlphaFoldDB" id="M5UB99"/>
<feature type="domain" description="DUF1588" evidence="3">
    <location>
        <begin position="655"/>
        <end position="752"/>
    </location>
</feature>
<sequence length="845" mass="94721">MVFRIPLTTVTFFREIRRVLTLWVLTTPVIGVAAEFEQAESLEKAGALEHVESLEQVESFINQYCMDCHNQADAIADLDLESVPLSDVDWESDNDAVDSHAAGAFSENSASLAKWETTLKRIASRQMPPADADRPSIDEYQNITEQLGRILDARAAEAPRIPPVDSLRRLTRTEYQNSVRDLLGVEVDITSWLPKDESSGGFDNITVGDLSPSLMSRYLTAAEQISRIAVGRPAGVPMGINVRLPADLTQERHIAGLPLGTRGGTNIRHTFAESGIYEIAVRLTRDRDEMIEGLYRPHDLDVLIDRKPTHRWTLVPTKGNRDDTLIDANLNVRVPITAGPHDIAVAFVSQGDSLLEIKRQPFDSAYNRHRHPRQQPALFEVSIVGPLSVDEDFDEARNRNTIDTPSRRRIFATRPESSDTADQLAAADSILRGLTRIAFRRDVTDDDVRTAMTFFEDAIDPNQDSELSWQNRFELGIERAIASILVNPNFLFHVERPVDPDTETEVIRISDFELASRLAAFLWSSLPDDRLLNLASSGKLSDPNVLRDEVDRMLSDSRSRSLVDHFASQWLYLKNLDAITPDLRLFPDFDENLRRAFRGETASMFAHVLETDASLLTLIDCDYTFLNERLARHYDIPGVLGDQFRKVDLAPGSHRGGILRHGSILSVTSYATRTSPTIRGNWILENIVGTPPPPPPPDVPTLKEKSNITPATFRERLALHRENESCASCHALIDPVGFSLDHYDAVGRWRTYDGEHPIDASGTLPDGTEVNGVEDLESSLLENPEMFVSCFTEKLMTFALGRFVTHDDASAVREIVRDAREDDFRISAIIQSVVASRPFQYRSRL</sequence>
<evidence type="ECO:0000259" key="4">
    <source>
        <dbReference type="Pfam" id="PF07631"/>
    </source>
</evidence>
<evidence type="ECO:0000313" key="7">
    <source>
        <dbReference type="Proteomes" id="UP000011885"/>
    </source>
</evidence>
<keyword evidence="7" id="KW-1185">Reference proteome</keyword>
<proteinExistence type="predicted"/>
<dbReference type="InterPro" id="IPR011478">
    <property type="entry name" value="DUF1585"/>
</dbReference>
<dbReference type="Pfam" id="PF07626">
    <property type="entry name" value="PSD3"/>
    <property type="match status" value="1"/>
</dbReference>
<organism evidence="6 7">
    <name type="scientific">Rhodopirellula sallentina SM41</name>
    <dbReference type="NCBI Taxonomy" id="1263870"/>
    <lineage>
        <taxon>Bacteria</taxon>
        <taxon>Pseudomonadati</taxon>
        <taxon>Planctomycetota</taxon>
        <taxon>Planctomycetia</taxon>
        <taxon>Pirellulales</taxon>
        <taxon>Pirellulaceae</taxon>
        <taxon>Rhodopirellula</taxon>
    </lineage>
</organism>
<evidence type="ECO:0000259" key="2">
    <source>
        <dbReference type="Pfam" id="PF07626"/>
    </source>
</evidence>
<evidence type="ECO:0000259" key="1">
    <source>
        <dbReference type="Pfam" id="PF07624"/>
    </source>
</evidence>
<evidence type="ECO:0000259" key="5">
    <source>
        <dbReference type="Pfam" id="PF07637"/>
    </source>
</evidence>
<feature type="domain" description="DUF1595" evidence="5">
    <location>
        <begin position="427"/>
        <end position="495"/>
    </location>
</feature>
<dbReference type="OrthoDB" id="175242at2"/>
<dbReference type="InterPro" id="IPR013036">
    <property type="entry name" value="DUF1587"/>
</dbReference>
<feature type="domain" description="DUF1587" evidence="2">
    <location>
        <begin position="168"/>
        <end position="230"/>
    </location>
</feature>